<dbReference type="GeneID" id="65093071"/>
<organism evidence="1 2">
    <name type="scientific">Fusarium mangiferae</name>
    <name type="common">Mango malformation disease fungus</name>
    <dbReference type="NCBI Taxonomy" id="192010"/>
    <lineage>
        <taxon>Eukaryota</taxon>
        <taxon>Fungi</taxon>
        <taxon>Dikarya</taxon>
        <taxon>Ascomycota</taxon>
        <taxon>Pezizomycotina</taxon>
        <taxon>Sordariomycetes</taxon>
        <taxon>Hypocreomycetidae</taxon>
        <taxon>Hypocreales</taxon>
        <taxon>Nectriaceae</taxon>
        <taxon>Fusarium</taxon>
        <taxon>Fusarium fujikuroi species complex</taxon>
    </lineage>
</organism>
<dbReference type="VEuPathDB" id="FungiDB:FMAN_13822"/>
<evidence type="ECO:0000313" key="2">
    <source>
        <dbReference type="Proteomes" id="UP000184255"/>
    </source>
</evidence>
<dbReference type="AlphaFoldDB" id="A0A1L7TD81"/>
<evidence type="ECO:0000313" key="1">
    <source>
        <dbReference type="EMBL" id="CVK95899.1"/>
    </source>
</evidence>
<comment type="caution">
    <text evidence="1">The sequence shown here is derived from an EMBL/GenBank/DDBJ whole genome shotgun (WGS) entry which is preliminary data.</text>
</comment>
<reference evidence="2" key="1">
    <citation type="journal article" date="2016" name="Genome Biol. Evol.">
        <title>Comparative 'omics' of the Fusarium fujikuroi species complex highlights differences in genetic potential and metabolite synthesis.</title>
        <authorList>
            <person name="Niehaus E.-M."/>
            <person name="Muensterkoetter M."/>
            <person name="Proctor R.H."/>
            <person name="Brown D.W."/>
            <person name="Sharon A."/>
            <person name="Idan Y."/>
            <person name="Oren-Young L."/>
            <person name="Sieber C.M."/>
            <person name="Novak O."/>
            <person name="Pencik A."/>
            <person name="Tarkowska D."/>
            <person name="Hromadova K."/>
            <person name="Freeman S."/>
            <person name="Maymon M."/>
            <person name="Elazar M."/>
            <person name="Youssef S.A."/>
            <person name="El-Shabrawy E.S.M."/>
            <person name="Shalaby A.B.A."/>
            <person name="Houterman P."/>
            <person name="Brock N.L."/>
            <person name="Burkhardt I."/>
            <person name="Tsavkelova E.A."/>
            <person name="Dickschat J.S."/>
            <person name="Galuszka P."/>
            <person name="Gueldener U."/>
            <person name="Tudzynski B."/>
        </authorList>
    </citation>
    <scope>NUCLEOTIDE SEQUENCE [LARGE SCALE GENOMIC DNA]</scope>
    <source>
        <strain evidence="2">MRC7560</strain>
    </source>
</reference>
<sequence>MQTGTVDNTICIMASCSLLVGATPGLFEPEPAGGGARVDYTLEPPK</sequence>
<dbReference type="EMBL" id="FCQH01000007">
    <property type="protein sequence ID" value="CVK95899.1"/>
    <property type="molecule type" value="Genomic_DNA"/>
</dbReference>
<name>A0A1L7TD81_FUSMA</name>
<proteinExistence type="predicted"/>
<dbReference type="Proteomes" id="UP000184255">
    <property type="component" value="Unassembled WGS sequence"/>
</dbReference>
<protein>
    <submittedName>
        <fullName evidence="1">Uncharacterized protein</fullName>
    </submittedName>
</protein>
<keyword evidence="2" id="KW-1185">Reference proteome</keyword>
<accession>A0A1L7TD81</accession>
<dbReference type="RefSeq" id="XP_041683712.1">
    <property type="nucleotide sequence ID" value="XM_041833338.1"/>
</dbReference>
<gene>
    <name evidence="1" type="ORF">FMAN_13822</name>
</gene>